<dbReference type="InterPro" id="IPR043502">
    <property type="entry name" value="DNA/RNA_pol_sf"/>
</dbReference>
<gene>
    <name evidence="4" type="ORF">QYE76_022519</name>
</gene>
<proteinExistence type="predicted"/>
<dbReference type="PANTHER" id="PTHR37984">
    <property type="entry name" value="PROTEIN CBG26694"/>
    <property type="match status" value="1"/>
</dbReference>
<evidence type="ECO:0000313" key="5">
    <source>
        <dbReference type="Proteomes" id="UP001231189"/>
    </source>
</evidence>
<feature type="compositionally biased region" description="Polar residues" evidence="2">
    <location>
        <begin position="96"/>
        <end position="108"/>
    </location>
</feature>
<protein>
    <recommendedName>
        <fullName evidence="3">Reverse transcriptase/retrotransposon-derived protein RNase H-like domain-containing protein</fullName>
    </recommendedName>
</protein>
<feature type="region of interest" description="Disordered" evidence="2">
    <location>
        <begin position="82"/>
        <end position="114"/>
    </location>
</feature>
<dbReference type="Pfam" id="PF17919">
    <property type="entry name" value="RT_RNaseH_2"/>
    <property type="match status" value="1"/>
</dbReference>
<comment type="caution">
    <text evidence="4">The sequence shown here is derived from an EMBL/GenBank/DDBJ whole genome shotgun (WGS) entry which is preliminary data.</text>
</comment>
<accession>A0AAD8R9Q2</accession>
<dbReference type="Proteomes" id="UP001231189">
    <property type="component" value="Unassembled WGS sequence"/>
</dbReference>
<feature type="domain" description="Reverse transcriptase/retrotransposon-derived protein RNase H-like" evidence="3">
    <location>
        <begin position="631"/>
        <end position="731"/>
    </location>
</feature>
<reference evidence="4" key="1">
    <citation type="submission" date="2023-07" db="EMBL/GenBank/DDBJ databases">
        <title>A chromosome-level genome assembly of Lolium multiflorum.</title>
        <authorList>
            <person name="Chen Y."/>
            <person name="Copetti D."/>
            <person name="Kolliker R."/>
            <person name="Studer B."/>
        </authorList>
    </citation>
    <scope>NUCLEOTIDE SEQUENCE</scope>
    <source>
        <strain evidence="4">02402/16</strain>
        <tissue evidence="4">Leaf</tissue>
    </source>
</reference>
<dbReference type="EMBL" id="JAUUTY010000006">
    <property type="protein sequence ID" value="KAK1617002.1"/>
    <property type="molecule type" value="Genomic_DNA"/>
</dbReference>
<dbReference type="Gene3D" id="3.10.10.10">
    <property type="entry name" value="HIV Type 1 Reverse Transcriptase, subunit A, domain 1"/>
    <property type="match status" value="1"/>
</dbReference>
<name>A0AAD8R9Q2_LOLMU</name>
<dbReference type="SUPFAM" id="SSF56672">
    <property type="entry name" value="DNA/RNA polymerases"/>
    <property type="match status" value="1"/>
</dbReference>
<evidence type="ECO:0000259" key="3">
    <source>
        <dbReference type="Pfam" id="PF17919"/>
    </source>
</evidence>
<dbReference type="Gene3D" id="3.30.70.270">
    <property type="match status" value="2"/>
</dbReference>
<evidence type="ECO:0000256" key="2">
    <source>
        <dbReference type="SAM" id="MobiDB-lite"/>
    </source>
</evidence>
<dbReference type="InterPro" id="IPR041577">
    <property type="entry name" value="RT_RNaseH_2"/>
</dbReference>
<dbReference type="InterPro" id="IPR043128">
    <property type="entry name" value="Rev_trsase/Diguanyl_cyclase"/>
</dbReference>
<dbReference type="AlphaFoldDB" id="A0AAD8R9Q2"/>
<dbReference type="GO" id="GO:0003824">
    <property type="term" value="F:catalytic activity"/>
    <property type="evidence" value="ECO:0007669"/>
    <property type="project" value="UniProtKB-KW"/>
</dbReference>
<keyword evidence="1" id="KW-0511">Multifunctional enzyme</keyword>
<feature type="region of interest" description="Disordered" evidence="2">
    <location>
        <begin position="1"/>
        <end position="36"/>
    </location>
</feature>
<dbReference type="PANTHER" id="PTHR37984:SF5">
    <property type="entry name" value="PROTEIN NYNRIN-LIKE"/>
    <property type="match status" value="1"/>
</dbReference>
<evidence type="ECO:0000256" key="1">
    <source>
        <dbReference type="ARBA" id="ARBA00023268"/>
    </source>
</evidence>
<dbReference type="InterPro" id="IPR050951">
    <property type="entry name" value="Retrovirus_Pol_polyprotein"/>
</dbReference>
<organism evidence="4 5">
    <name type="scientific">Lolium multiflorum</name>
    <name type="common">Italian ryegrass</name>
    <name type="synonym">Lolium perenne subsp. multiflorum</name>
    <dbReference type="NCBI Taxonomy" id="4521"/>
    <lineage>
        <taxon>Eukaryota</taxon>
        <taxon>Viridiplantae</taxon>
        <taxon>Streptophyta</taxon>
        <taxon>Embryophyta</taxon>
        <taxon>Tracheophyta</taxon>
        <taxon>Spermatophyta</taxon>
        <taxon>Magnoliopsida</taxon>
        <taxon>Liliopsida</taxon>
        <taxon>Poales</taxon>
        <taxon>Poaceae</taxon>
        <taxon>BOP clade</taxon>
        <taxon>Pooideae</taxon>
        <taxon>Poodae</taxon>
        <taxon>Poeae</taxon>
        <taxon>Poeae Chloroplast Group 2 (Poeae type)</taxon>
        <taxon>Loliodinae</taxon>
        <taxon>Loliinae</taxon>
        <taxon>Lolium</taxon>
    </lineage>
</organism>
<sequence length="771" mass="85433">MQQVAAVEDKSEAGGSQRKKAGGQPWGGQKKQCGEKKAWHDQTLYTMESAMDQPCRCHTPNPSKPENHTTRDCSWTRRLMNEGSEALPPPPPLTGANAQPVQAQPNRPQQQEGVHQVVEGNNASPHAPQGQNVYHDPNISYGIRHRLRRACGLWPHPEARLGSLDFVSDNDRSFANDTKFPRNDGVMLFGSHCVYLGTVPEPRYPSAVLVAPDPPRSAAARGLRSDRTASSVEVMMAGAADAGKGAAGDNNAPTRSTRQAKPVLEPDENIADTSNVPPVATPLQAAMNVLSMPDKGLTCQCLRIVDLWFLSADLARVAATRLRGRNLDKDLRREVHSGKSMSVSLSPAKKPKYSTPDKTLRAAQAAVEALESLSGDALVKQQARVKELLAMATKQTADIQEPVVRHQTVVIAEEKRRIQTVVALAQSSQLNLATLSNPLGGTTFKPPKETKDIVLDPAYPERTACIGAGLSEAYEIALVNFLRENRNIFAWSTDDLVGVPRELAEHSFNVWKDAKPVKQPLRRFAEDRRKIIGEEVTKLLLSGFIVEVLHTEWLANPVLVEKKKEEDPKAPKAWRMCIDYTHLNKARPKDSFPLARIDQVIDSTAGRFVSRLGEKALPLYALMKKLDTFIWTSQADAAFKELKKMLATAPILASPLRKEPMLLYIAATNRVVSAVVVVEREEEEKTMQRLVYYLSEVLSLSKQNCPHYQKMTYGVFMVATKLKHYFEEHPMTGVCEAPISEIIGNKDASARIAKWAIQLSPYVPLYKRRDD</sequence>
<evidence type="ECO:0000313" key="4">
    <source>
        <dbReference type="EMBL" id="KAK1617002.1"/>
    </source>
</evidence>
<keyword evidence="5" id="KW-1185">Reference proteome</keyword>